<dbReference type="NCBIfam" id="TIGR02242">
    <property type="entry name" value="tail_TIGR02242"/>
    <property type="match status" value="1"/>
</dbReference>
<dbReference type="InterPro" id="IPR006521">
    <property type="entry name" value="Tail_protein_I"/>
</dbReference>
<gene>
    <name evidence="3" type="ORF">M8A51_13245</name>
</gene>
<dbReference type="Proteomes" id="UP001165541">
    <property type="component" value="Unassembled WGS sequence"/>
</dbReference>
<organism evidence="3 4">
    <name type="scientific">Caldimonas mangrovi</name>
    <dbReference type="NCBI Taxonomy" id="2944811"/>
    <lineage>
        <taxon>Bacteria</taxon>
        <taxon>Pseudomonadati</taxon>
        <taxon>Pseudomonadota</taxon>
        <taxon>Betaproteobacteria</taxon>
        <taxon>Burkholderiales</taxon>
        <taxon>Sphaerotilaceae</taxon>
        <taxon>Caldimonas</taxon>
    </lineage>
</organism>
<dbReference type="SUPFAM" id="SSF101898">
    <property type="entry name" value="NHL repeat"/>
    <property type="match status" value="1"/>
</dbReference>
<dbReference type="InterPro" id="IPR001258">
    <property type="entry name" value="NHL_repeat"/>
</dbReference>
<protein>
    <submittedName>
        <fullName evidence="3">Phage tail protein</fullName>
    </submittedName>
</protein>
<accession>A0ABT0YQ92</accession>
<dbReference type="InterPro" id="IPR011042">
    <property type="entry name" value="6-blade_b-propeller_TolB-like"/>
</dbReference>
<proteinExistence type="predicted"/>
<sequence>MNDATRHFLLRDRRRWHGLRSGLDVDRDGALQLAALPAPADGRSVSIATPLPAAREVSGIAAGPNGAVFVSDTEHHRLLFIDGACNARAWLPPGGTAGSAPGQFHAPRGLALAAGALLVADSGNARVQHLALPALEPHLAWARWGQPVGVAVDSTGRVVVADAAGQRVERCDDRGVPDAVFNAALAAAGLLVQPRWVAIGRDDRVLVGDAGANAVFVFDADGTPRDPLPGPAGWLPGALAADDQRIYVADAATARLQAFDADGAWIGVLPHWSGPVTALALRAGGHLLVKPGLDATYHEFAAGLAHVAQGHIAAGPLDAAELADWERVWCESSTPEGTRCTLEYAHQANEAPAPVAWTLATSNDALLSAGPPAAPGTRRHLWLRVTLSTTVPARTPRLTQARAATPGEDYLDHLPMTYRLHDAAPDGREGFLSRWLKLLRGEFTIIEEALDLMPRLPDPQHAPGTHLAWLASWLALELPRIRDDDECRELIARAVRLHARRGTPASIAEHVALHTGIRPTIVEAYEGRHLWLLGTSSRLGFDTQLPPFDPLGWVVPDPDAAIDCCAALEAPAGCGMPVPLADAGCGPCVPAGAAGPVVELPATTVGRAIVGEGGPLAAHQIGLPLFSDEAYRFCVLVDAYRVCDAALLDEIRRIVDREKPAHTDWRLELVEPDMRVGLQARIGIDAIVGGERPGWRLGAELGTHTTLSPRDAATRLDGLVLGDGMTLN</sequence>
<dbReference type="Pfam" id="PF09684">
    <property type="entry name" value="Tail_P2_I"/>
    <property type="match status" value="1"/>
</dbReference>
<name>A0ABT0YQ92_9BURK</name>
<keyword evidence="1" id="KW-0677">Repeat</keyword>
<dbReference type="CDD" id="cd05819">
    <property type="entry name" value="NHL"/>
    <property type="match status" value="1"/>
</dbReference>
<evidence type="ECO:0000256" key="1">
    <source>
        <dbReference type="ARBA" id="ARBA00022737"/>
    </source>
</evidence>
<comment type="caution">
    <text evidence="3">The sequence shown here is derived from an EMBL/GenBank/DDBJ whole genome shotgun (WGS) entry which is preliminary data.</text>
</comment>
<feature type="repeat" description="NHL" evidence="2">
    <location>
        <begin position="146"/>
        <end position="221"/>
    </location>
</feature>
<evidence type="ECO:0000313" key="3">
    <source>
        <dbReference type="EMBL" id="MCM5680494.1"/>
    </source>
</evidence>
<dbReference type="RefSeq" id="WP_251778948.1">
    <property type="nucleotide sequence ID" value="NZ_JAMKFE010000007.1"/>
</dbReference>
<dbReference type="InterPro" id="IPR050952">
    <property type="entry name" value="TRIM-NHL_E3_ligases"/>
</dbReference>
<dbReference type="PANTHER" id="PTHR24104">
    <property type="entry name" value="E3 UBIQUITIN-PROTEIN LIGASE NHLRC1-RELATED"/>
    <property type="match status" value="1"/>
</dbReference>
<evidence type="ECO:0000256" key="2">
    <source>
        <dbReference type="PROSITE-ProRule" id="PRU00504"/>
    </source>
</evidence>
<dbReference type="Gene3D" id="2.120.10.30">
    <property type="entry name" value="TolB, C-terminal domain"/>
    <property type="match status" value="1"/>
</dbReference>
<reference evidence="3" key="1">
    <citation type="submission" date="2022-05" db="EMBL/GenBank/DDBJ databases">
        <title>Schlegelella sp. nov., isolated from mangrove soil.</title>
        <authorList>
            <person name="Liu Y."/>
            <person name="Ge X."/>
            <person name="Liu W."/>
        </authorList>
    </citation>
    <scope>NUCLEOTIDE SEQUENCE</scope>
    <source>
        <strain evidence="3">S2-27</strain>
    </source>
</reference>
<keyword evidence="4" id="KW-1185">Reference proteome</keyword>
<evidence type="ECO:0000313" key="4">
    <source>
        <dbReference type="Proteomes" id="UP001165541"/>
    </source>
</evidence>
<dbReference type="EMBL" id="JAMKFE010000007">
    <property type="protein sequence ID" value="MCM5680494.1"/>
    <property type="molecule type" value="Genomic_DNA"/>
</dbReference>
<dbReference type="PROSITE" id="PS51125">
    <property type="entry name" value="NHL"/>
    <property type="match status" value="2"/>
</dbReference>
<feature type="repeat" description="NHL" evidence="2">
    <location>
        <begin position="95"/>
        <end position="133"/>
    </location>
</feature>
<dbReference type="Pfam" id="PF01436">
    <property type="entry name" value="NHL"/>
    <property type="match status" value="1"/>
</dbReference>
<dbReference type="PANTHER" id="PTHR24104:SF25">
    <property type="entry name" value="PROTEIN LIN-41"/>
    <property type="match status" value="1"/>
</dbReference>
<dbReference type="InterPro" id="IPR011748">
    <property type="entry name" value="Unchr_phage_tail-like"/>
</dbReference>